<dbReference type="PANTHER" id="PTHR12526:SF627">
    <property type="entry name" value="D-RHAMNOSYLTRANSFERASE WBPZ"/>
    <property type="match status" value="1"/>
</dbReference>
<dbReference type="RefSeq" id="WP_164257960.1">
    <property type="nucleotide sequence ID" value="NZ_JAAGMK010000532.1"/>
</dbReference>
<organism evidence="6">
    <name type="scientific">Streptomyces anulatus</name>
    <name type="common">Streptomyces chrysomallus</name>
    <dbReference type="NCBI Taxonomy" id="1892"/>
    <lineage>
        <taxon>Bacteria</taxon>
        <taxon>Bacillati</taxon>
        <taxon>Actinomycetota</taxon>
        <taxon>Actinomycetes</taxon>
        <taxon>Kitasatosporales</taxon>
        <taxon>Streptomycetaceae</taxon>
        <taxon>Streptomyces</taxon>
    </lineage>
</organism>
<dbReference type="Gene3D" id="3.40.50.2000">
    <property type="entry name" value="Glycogen Phosphorylase B"/>
    <property type="match status" value="2"/>
</dbReference>
<proteinExistence type="predicted"/>
<comment type="caution">
    <text evidence="6">The sequence shown here is derived from an EMBL/GenBank/DDBJ whole genome shotgun (WGS) entry which is preliminary data.</text>
</comment>
<reference evidence="6" key="1">
    <citation type="submission" date="2020-01" db="EMBL/GenBank/DDBJ databases">
        <title>Insect and environment-associated Actinomycetes.</title>
        <authorList>
            <person name="Currrie C."/>
            <person name="Chevrette M."/>
            <person name="Carlson C."/>
            <person name="Stubbendieck R."/>
            <person name="Wendt-Pienkowski E."/>
        </authorList>
    </citation>
    <scope>NUCLEOTIDE SEQUENCE</scope>
    <source>
        <strain evidence="6">SID505</strain>
    </source>
</reference>
<dbReference type="Pfam" id="PF13439">
    <property type="entry name" value="Glyco_transf_4"/>
    <property type="match status" value="1"/>
</dbReference>
<gene>
    <name evidence="6" type="ORF">G3I43_18585</name>
</gene>
<feature type="domain" description="Glycosyltransferase subfamily 4-like N-terminal" evidence="5">
    <location>
        <begin position="15"/>
        <end position="193"/>
    </location>
</feature>
<evidence type="ECO:0000259" key="5">
    <source>
        <dbReference type="Pfam" id="PF13439"/>
    </source>
</evidence>
<dbReference type="AlphaFoldDB" id="A0A6G3SU34"/>
<sequence length="668" mass="72589">MKIAFLMYSAYGQAGTSVATQTLANSLAARQHEVELVSMFQYHDTPPLRFDPGITLRTLVDTRDGSADVTHPQHQVATELCPGAGWKPDDKNRYSRLIDERAAAYLKSADADVVIATAPAAIALVAALGTGRYITLGQAHTHYHHQSRASRQMLDLAIPRLDGFVTVTSKDAQTHRDAYGAVGTDFHAVPNAVTGTFMRSDVRESRIVTASGRMVDWKRFDLLVDAFGRLGTKYPDWTLRIYGSGAEKPKLRKQIDDMGATERILLMGHTKHLREELAKSALHTSTSTDETFGLTIVEAMTCGVPVLSTAGPHGPSEIISDGVDGALSPVGDAETFAKNLDWLMGDAETRARMGANAVEKARNYSNESQAITYETYLARLLTARDYRPEALCRATSSGDLELVVDPTRATGHRFTVLCVNAADGRQALMTGPAEQTANGHYAAIPGQLRLATGTWNVLLRREDDGVMRRIKVKELQQSANSLISGASSSPVRFRSFTRSPDGGYLQIVSRELPAHAEVLGIESAGSHLNVQMFALGVAAAQGGPQVDADGHGAHIIAQSRKNKDSFFTIPCAFSNGGASFTIDLLQYGDRLIELDTIWDLSLSIPANLTVSGTAHRLRIGRFADDIVQRKPVNVFPQQVVATPQGRSVRFHPYYTDSNYLSIGLKLLT</sequence>
<dbReference type="GO" id="GO:0016757">
    <property type="term" value="F:glycosyltransferase activity"/>
    <property type="evidence" value="ECO:0007669"/>
    <property type="project" value="UniProtKB-KW"/>
</dbReference>
<dbReference type="Pfam" id="PF00534">
    <property type="entry name" value="Glycos_transf_1"/>
    <property type="match status" value="1"/>
</dbReference>
<evidence type="ECO:0000256" key="2">
    <source>
        <dbReference type="ARBA" id="ARBA00022676"/>
    </source>
</evidence>
<evidence type="ECO:0000256" key="3">
    <source>
        <dbReference type="ARBA" id="ARBA00022679"/>
    </source>
</evidence>
<keyword evidence="2" id="KW-0328">Glycosyltransferase</keyword>
<protein>
    <recommendedName>
        <fullName evidence="1">D-inositol 3-phosphate glycosyltransferase</fullName>
    </recommendedName>
</protein>
<accession>A0A6G3SU34</accession>
<dbReference type="PANTHER" id="PTHR12526">
    <property type="entry name" value="GLYCOSYLTRANSFERASE"/>
    <property type="match status" value="1"/>
</dbReference>
<feature type="domain" description="Glycosyl transferase family 1" evidence="4">
    <location>
        <begin position="204"/>
        <end position="357"/>
    </location>
</feature>
<evidence type="ECO:0000259" key="4">
    <source>
        <dbReference type="Pfam" id="PF00534"/>
    </source>
</evidence>
<dbReference type="EMBL" id="JAAGMK010000532">
    <property type="protein sequence ID" value="NEB86165.1"/>
    <property type="molecule type" value="Genomic_DNA"/>
</dbReference>
<name>A0A6G3SU34_STRAQ</name>
<evidence type="ECO:0000256" key="1">
    <source>
        <dbReference type="ARBA" id="ARBA00021292"/>
    </source>
</evidence>
<dbReference type="InterPro" id="IPR028098">
    <property type="entry name" value="Glyco_trans_4-like_N"/>
</dbReference>
<evidence type="ECO:0000313" key="6">
    <source>
        <dbReference type="EMBL" id="NEB86165.1"/>
    </source>
</evidence>
<keyword evidence="3 6" id="KW-0808">Transferase</keyword>
<dbReference type="InterPro" id="IPR001296">
    <property type="entry name" value="Glyco_trans_1"/>
</dbReference>
<dbReference type="SUPFAM" id="SSF53756">
    <property type="entry name" value="UDP-Glycosyltransferase/glycogen phosphorylase"/>
    <property type="match status" value="1"/>
</dbReference>